<organism evidence="1">
    <name type="scientific">uncultured Caudovirales phage</name>
    <dbReference type="NCBI Taxonomy" id="2100421"/>
    <lineage>
        <taxon>Viruses</taxon>
        <taxon>Duplodnaviria</taxon>
        <taxon>Heunggongvirae</taxon>
        <taxon>Uroviricota</taxon>
        <taxon>Caudoviricetes</taxon>
        <taxon>Peduoviridae</taxon>
        <taxon>Maltschvirus</taxon>
        <taxon>Maltschvirus maltsch</taxon>
    </lineage>
</organism>
<evidence type="ECO:0000313" key="1">
    <source>
        <dbReference type="EMBL" id="ASN71809.1"/>
    </source>
</evidence>
<proteinExistence type="predicted"/>
<accession>A0A2H4JAZ7</accession>
<reference evidence="1" key="1">
    <citation type="submission" date="2017-06" db="EMBL/GenBank/DDBJ databases">
        <title>Novel phages from South African skin metaviromes.</title>
        <authorList>
            <person name="van Zyl L.J."/>
            <person name="Abrahams Y."/>
            <person name="Stander E.A."/>
            <person name="Kirby B.M."/>
            <person name="Clavaud C."/>
            <person name="Farcet C."/>
            <person name="Breton L."/>
            <person name="Trindade M.I."/>
        </authorList>
    </citation>
    <scope>NUCLEOTIDE SEQUENCE</scope>
</reference>
<name>A0A2H4JAZ7_9CAUD</name>
<protein>
    <submittedName>
        <fullName evidence="1">Uncharacterized protein</fullName>
    </submittedName>
</protein>
<sequence length="55" mass="6473">MNGVFVATRMMKGHEVRRKCAEAKSSPTQMFVEDMRRKRKLSEMNRKVSARREVS</sequence>
<dbReference type="EMBL" id="MF417933">
    <property type="protein sequence ID" value="ASN71809.1"/>
    <property type="molecule type" value="Genomic_DNA"/>
</dbReference>
<gene>
    <name evidence="1" type="ORF">7S4_23</name>
</gene>